<keyword evidence="5" id="KW-0812">Transmembrane</keyword>
<evidence type="ECO:0000256" key="1">
    <source>
        <dbReference type="ARBA" id="ARBA00010541"/>
    </source>
</evidence>
<dbReference type="InterPro" id="IPR001478">
    <property type="entry name" value="PDZ"/>
</dbReference>
<dbReference type="SMART" id="SM00228">
    <property type="entry name" value="PDZ"/>
    <property type="match status" value="1"/>
</dbReference>
<dbReference type="InterPro" id="IPR009003">
    <property type="entry name" value="Peptidase_S1_PA"/>
</dbReference>
<dbReference type="Pfam" id="PF13180">
    <property type="entry name" value="PDZ_2"/>
    <property type="match status" value="1"/>
</dbReference>
<dbReference type="PROSITE" id="PS50106">
    <property type="entry name" value="PDZ"/>
    <property type="match status" value="1"/>
</dbReference>
<keyword evidence="5" id="KW-0472">Membrane</keyword>
<comment type="similarity">
    <text evidence="1">Belongs to the peptidase S1C family.</text>
</comment>
<dbReference type="InterPro" id="IPR001940">
    <property type="entry name" value="Peptidase_S1C"/>
</dbReference>
<dbReference type="EMBL" id="DVLW01000203">
    <property type="protein sequence ID" value="HIT94988.1"/>
    <property type="molecule type" value="Genomic_DNA"/>
</dbReference>
<feature type="compositionally biased region" description="Low complexity" evidence="4">
    <location>
        <begin position="1"/>
        <end position="39"/>
    </location>
</feature>
<proteinExistence type="inferred from homology"/>
<dbReference type="AlphaFoldDB" id="A0A9D1H7D6"/>
<dbReference type="Gene3D" id="2.40.10.10">
    <property type="entry name" value="Trypsin-like serine proteases"/>
    <property type="match status" value="2"/>
</dbReference>
<dbReference type="PANTHER" id="PTHR43343">
    <property type="entry name" value="PEPTIDASE S12"/>
    <property type="match status" value="1"/>
</dbReference>
<evidence type="ECO:0000256" key="4">
    <source>
        <dbReference type="SAM" id="MobiDB-lite"/>
    </source>
</evidence>
<evidence type="ECO:0000259" key="6">
    <source>
        <dbReference type="PROSITE" id="PS50106"/>
    </source>
</evidence>
<evidence type="ECO:0000256" key="5">
    <source>
        <dbReference type="SAM" id="Phobius"/>
    </source>
</evidence>
<evidence type="ECO:0000313" key="8">
    <source>
        <dbReference type="Proteomes" id="UP000824160"/>
    </source>
</evidence>
<dbReference type="PANTHER" id="PTHR43343:SF3">
    <property type="entry name" value="PROTEASE DO-LIKE 8, CHLOROPLASTIC"/>
    <property type="match status" value="1"/>
</dbReference>
<dbReference type="Pfam" id="PF13365">
    <property type="entry name" value="Trypsin_2"/>
    <property type="match status" value="1"/>
</dbReference>
<evidence type="ECO:0000256" key="2">
    <source>
        <dbReference type="ARBA" id="ARBA00022670"/>
    </source>
</evidence>
<accession>A0A9D1H7D6</accession>
<dbReference type="GO" id="GO:0006508">
    <property type="term" value="P:proteolysis"/>
    <property type="evidence" value="ECO:0007669"/>
    <property type="project" value="UniProtKB-KW"/>
</dbReference>
<sequence length="493" mass="51792">MDGNYMNQNQNLNQNNNMDQNQQNLNQNPNVNENAADNQFNQPPVQPDIFPPADGSEVPPQQPKKKKNMRWLGSCLFAVLIAALAVGGGYLGSTLAYQQVDRIVVQRVETTENGSTSAASEDGALTSAEIAAKTEPSVVAITTERMTTSNFWFGSQVESGAGSGVIISEDGYILTCDHVIEGADTIKVQLSDGTIYDATLVGAYPENDIAVVKIEATGLTAAEIADSSQVVQGEQVYAVGNPEGRFSGSITDGLISAVSRDISMQLTVYNDDDSANNNSGNSQYDYWNSMFGGSYDSDASIIQTVINVFQTSAPVSPGNSGGGLFNSRGELIGIVNAKSSDSDAEGLGFAIPSNRAMEIANSLITTGSYTPPEGSQSTTDENGATQTTNRAILGITATTLNAQQAAQYGYSSAGVYIVKVTEQSTADAGLASGDRIISIDDTIVNELANVTDYLADKQPGDVVTVTVERGGKMLSAEVTLIENPNAASDDSAE</sequence>
<dbReference type="GO" id="GO:0004252">
    <property type="term" value="F:serine-type endopeptidase activity"/>
    <property type="evidence" value="ECO:0007669"/>
    <property type="project" value="InterPro"/>
</dbReference>
<dbReference type="InterPro" id="IPR043504">
    <property type="entry name" value="Peptidase_S1_PA_chymotrypsin"/>
</dbReference>
<feature type="domain" description="PDZ" evidence="6">
    <location>
        <begin position="397"/>
        <end position="471"/>
    </location>
</feature>
<keyword evidence="3" id="KW-0378">Hydrolase</keyword>
<comment type="caution">
    <text evidence="7">The sequence shown here is derived from an EMBL/GenBank/DDBJ whole genome shotgun (WGS) entry which is preliminary data.</text>
</comment>
<evidence type="ECO:0000313" key="7">
    <source>
        <dbReference type="EMBL" id="HIT94988.1"/>
    </source>
</evidence>
<keyword evidence="2" id="KW-0645">Protease</keyword>
<name>A0A9D1H7D6_9FIRM</name>
<feature type="region of interest" description="Disordered" evidence="4">
    <location>
        <begin position="1"/>
        <end position="66"/>
    </location>
</feature>
<dbReference type="PRINTS" id="PR00834">
    <property type="entry name" value="PROTEASES2C"/>
</dbReference>
<gene>
    <name evidence="7" type="ORF">IAC43_07355</name>
</gene>
<keyword evidence="5" id="KW-1133">Transmembrane helix</keyword>
<organism evidence="7 8">
    <name type="scientific">Candidatus Faecivivens stercoripullorum</name>
    <dbReference type="NCBI Taxonomy" id="2840805"/>
    <lineage>
        <taxon>Bacteria</taxon>
        <taxon>Bacillati</taxon>
        <taxon>Bacillota</taxon>
        <taxon>Clostridia</taxon>
        <taxon>Eubacteriales</taxon>
        <taxon>Oscillospiraceae</taxon>
        <taxon>Oscillospiraceae incertae sedis</taxon>
        <taxon>Candidatus Faecivivens</taxon>
    </lineage>
</organism>
<evidence type="ECO:0000256" key="3">
    <source>
        <dbReference type="ARBA" id="ARBA00022801"/>
    </source>
</evidence>
<dbReference type="InterPro" id="IPR051201">
    <property type="entry name" value="Chloro_Bact_Ser_Proteases"/>
</dbReference>
<reference evidence="7" key="1">
    <citation type="submission" date="2020-10" db="EMBL/GenBank/DDBJ databases">
        <authorList>
            <person name="Gilroy R."/>
        </authorList>
    </citation>
    <scope>NUCLEOTIDE SEQUENCE</scope>
    <source>
        <strain evidence="7">ChiBcec7-5410</strain>
    </source>
</reference>
<dbReference type="SUPFAM" id="SSF50156">
    <property type="entry name" value="PDZ domain-like"/>
    <property type="match status" value="1"/>
</dbReference>
<feature type="transmembrane region" description="Helical" evidence="5">
    <location>
        <begin position="71"/>
        <end position="92"/>
    </location>
</feature>
<dbReference type="SUPFAM" id="SSF50494">
    <property type="entry name" value="Trypsin-like serine proteases"/>
    <property type="match status" value="1"/>
</dbReference>
<dbReference type="InterPro" id="IPR036034">
    <property type="entry name" value="PDZ_sf"/>
</dbReference>
<dbReference type="Proteomes" id="UP000824160">
    <property type="component" value="Unassembled WGS sequence"/>
</dbReference>
<protein>
    <submittedName>
        <fullName evidence="7">Trypsin-like peptidase domain-containing protein</fullName>
    </submittedName>
</protein>
<reference evidence="7" key="2">
    <citation type="journal article" date="2021" name="PeerJ">
        <title>Extensive microbial diversity within the chicken gut microbiome revealed by metagenomics and culture.</title>
        <authorList>
            <person name="Gilroy R."/>
            <person name="Ravi A."/>
            <person name="Getino M."/>
            <person name="Pursley I."/>
            <person name="Horton D.L."/>
            <person name="Alikhan N.F."/>
            <person name="Baker D."/>
            <person name="Gharbi K."/>
            <person name="Hall N."/>
            <person name="Watson M."/>
            <person name="Adriaenssens E.M."/>
            <person name="Foster-Nyarko E."/>
            <person name="Jarju S."/>
            <person name="Secka A."/>
            <person name="Antonio M."/>
            <person name="Oren A."/>
            <person name="Chaudhuri R.R."/>
            <person name="La Ragione R."/>
            <person name="Hildebrand F."/>
            <person name="Pallen M.J."/>
        </authorList>
    </citation>
    <scope>NUCLEOTIDE SEQUENCE</scope>
    <source>
        <strain evidence="7">ChiBcec7-5410</strain>
    </source>
</reference>
<dbReference type="Gene3D" id="2.30.42.10">
    <property type="match status" value="1"/>
</dbReference>